<feature type="transmembrane region" description="Helical" evidence="5">
    <location>
        <begin position="42"/>
        <end position="61"/>
    </location>
</feature>
<dbReference type="GO" id="GO:0022857">
    <property type="term" value="F:transmembrane transporter activity"/>
    <property type="evidence" value="ECO:0007669"/>
    <property type="project" value="InterPro"/>
</dbReference>
<reference evidence="8" key="1">
    <citation type="submission" date="2020-01" db="EMBL/GenBank/DDBJ databases">
        <title>Draft genome sequence of the Termite Coptotermes fromosanus.</title>
        <authorList>
            <person name="Itakura S."/>
            <person name="Yosikawa Y."/>
            <person name="Umezawa K."/>
        </authorList>
    </citation>
    <scope>NUCLEOTIDE SEQUENCE [LARGE SCALE GENOMIC DNA]</scope>
</reference>
<dbReference type="InParanoid" id="A0A6L2PB27"/>
<dbReference type="GO" id="GO:0016020">
    <property type="term" value="C:membrane"/>
    <property type="evidence" value="ECO:0007669"/>
    <property type="project" value="UniProtKB-SubCell"/>
</dbReference>
<name>A0A6L2PB27_COPFO</name>
<evidence type="ECO:0000256" key="3">
    <source>
        <dbReference type="ARBA" id="ARBA00022989"/>
    </source>
</evidence>
<dbReference type="Gene3D" id="1.20.1250.20">
    <property type="entry name" value="MFS general substrate transporter like domains"/>
    <property type="match status" value="1"/>
</dbReference>
<keyword evidence="8" id="KW-1185">Reference proteome</keyword>
<feature type="transmembrane region" description="Helical" evidence="5">
    <location>
        <begin position="213"/>
        <end position="234"/>
    </location>
</feature>
<gene>
    <name evidence="7" type="ORF">Cfor_10088</name>
</gene>
<keyword evidence="2 5" id="KW-0812">Transmembrane</keyword>
<accession>A0A6L2PB27</accession>
<dbReference type="PROSITE" id="PS50850">
    <property type="entry name" value="MFS"/>
    <property type="match status" value="1"/>
</dbReference>
<feature type="transmembrane region" description="Helical" evidence="5">
    <location>
        <begin position="442"/>
        <end position="464"/>
    </location>
</feature>
<dbReference type="InterPro" id="IPR020846">
    <property type="entry name" value="MFS_dom"/>
</dbReference>
<evidence type="ECO:0000256" key="1">
    <source>
        <dbReference type="ARBA" id="ARBA00004141"/>
    </source>
</evidence>
<dbReference type="Proteomes" id="UP000502823">
    <property type="component" value="Unassembled WGS sequence"/>
</dbReference>
<feature type="transmembrane region" description="Helical" evidence="5">
    <location>
        <begin position="507"/>
        <end position="526"/>
    </location>
</feature>
<keyword evidence="3 5" id="KW-1133">Transmembrane helix</keyword>
<evidence type="ECO:0000256" key="4">
    <source>
        <dbReference type="ARBA" id="ARBA00023136"/>
    </source>
</evidence>
<dbReference type="InterPro" id="IPR036259">
    <property type="entry name" value="MFS_trans_sf"/>
</dbReference>
<dbReference type="EMBL" id="BLKM01000164">
    <property type="protein sequence ID" value="GFG29643.1"/>
    <property type="molecule type" value="Genomic_DNA"/>
</dbReference>
<dbReference type="OrthoDB" id="5296287at2759"/>
<evidence type="ECO:0000256" key="2">
    <source>
        <dbReference type="ARBA" id="ARBA00022692"/>
    </source>
</evidence>
<evidence type="ECO:0000313" key="7">
    <source>
        <dbReference type="EMBL" id="GFG29643.1"/>
    </source>
</evidence>
<evidence type="ECO:0000313" key="8">
    <source>
        <dbReference type="Proteomes" id="UP000502823"/>
    </source>
</evidence>
<feature type="transmembrane region" description="Helical" evidence="5">
    <location>
        <begin position="246"/>
        <end position="264"/>
    </location>
</feature>
<feature type="transmembrane region" description="Helical" evidence="5">
    <location>
        <begin position="484"/>
        <end position="501"/>
    </location>
</feature>
<organism evidence="7 8">
    <name type="scientific">Coptotermes formosanus</name>
    <name type="common">Formosan subterranean termite</name>
    <dbReference type="NCBI Taxonomy" id="36987"/>
    <lineage>
        <taxon>Eukaryota</taxon>
        <taxon>Metazoa</taxon>
        <taxon>Ecdysozoa</taxon>
        <taxon>Arthropoda</taxon>
        <taxon>Hexapoda</taxon>
        <taxon>Insecta</taxon>
        <taxon>Pterygota</taxon>
        <taxon>Neoptera</taxon>
        <taxon>Polyneoptera</taxon>
        <taxon>Dictyoptera</taxon>
        <taxon>Blattodea</taxon>
        <taxon>Blattoidea</taxon>
        <taxon>Termitoidae</taxon>
        <taxon>Rhinotermitidae</taxon>
        <taxon>Coptotermes</taxon>
    </lineage>
</organism>
<dbReference type="AlphaFoldDB" id="A0A6L2PB27"/>
<dbReference type="Pfam" id="PF00083">
    <property type="entry name" value="Sugar_tr"/>
    <property type="match status" value="1"/>
</dbReference>
<dbReference type="PANTHER" id="PTHR24064">
    <property type="entry name" value="SOLUTE CARRIER FAMILY 22 MEMBER"/>
    <property type="match status" value="1"/>
</dbReference>
<dbReference type="SUPFAM" id="SSF103473">
    <property type="entry name" value="MFS general substrate transporter"/>
    <property type="match status" value="1"/>
</dbReference>
<protein>
    <recommendedName>
        <fullName evidence="6">Major facilitator superfamily (MFS) profile domain-containing protein</fullName>
    </recommendedName>
</protein>
<sequence length="567" mass="62805">MERVDEIETERLLPGIDGAELMDELIQHADSSGCFQKVFNNLFNFCAVFFGVMSVYSLVLAMEVPDHWCHVPGRDSTNFSLSEWKNLTLPRDKDSGDNIGYSKCKMYNVTGPLDGSDNVSNLSIIDCQYGWEYDGSWFSKTVPSQENWVCDKNLYVTNTFVATQIGDAVGTISFGHMSDSIGRRPVFLISLALLITGRGLSVMSAAYYPLYLITVFLGHSGLTSLSFAATTIGIELSSVERRAHVVMLQSLGWTGGMCLIPLLAWLTGDWVSFVLLPLLPTLGIFICAKSLFRESPRWLASGGKIEQCMEYLQYIATINKQLLPEGTKDTLQKIAEQGKGRVYGPASFFSSVRLAVNTTLVIVCWMMNTFSYGVLLLNVNNMPGNPFFNFFCQAAVEFPANIIAKWLSDRVGRRFTHTATFLLVSGSCFGVATMINKPSLHIVSTAVVTFIRFCVTITNFVCYLQGMEIFPTCLRQTGMSIANLAGNVTGILAPYVVYLGSNMNQKYPYIVLGSVAILATITTAFLPETHNKKLPDNIKDAKYFGSNQKFWSFFPTCSADTEDRSPN</sequence>
<dbReference type="InterPro" id="IPR005828">
    <property type="entry name" value="MFS_sugar_transport-like"/>
</dbReference>
<keyword evidence="4 5" id="KW-0472">Membrane</keyword>
<comment type="caution">
    <text evidence="7">The sequence shown here is derived from an EMBL/GenBank/DDBJ whole genome shotgun (WGS) entry which is preliminary data.</text>
</comment>
<proteinExistence type="predicted"/>
<feature type="transmembrane region" description="Helical" evidence="5">
    <location>
        <begin position="270"/>
        <end position="292"/>
    </location>
</feature>
<feature type="domain" description="Major facilitator superfamily (MFS) profile" evidence="6">
    <location>
        <begin position="107"/>
        <end position="531"/>
    </location>
</feature>
<evidence type="ECO:0000256" key="5">
    <source>
        <dbReference type="SAM" id="Phobius"/>
    </source>
</evidence>
<comment type="subcellular location">
    <subcellularLocation>
        <location evidence="1">Membrane</location>
        <topology evidence="1">Multi-pass membrane protein</topology>
    </subcellularLocation>
</comment>
<feature type="transmembrane region" description="Helical" evidence="5">
    <location>
        <begin position="186"/>
        <end position="207"/>
    </location>
</feature>
<feature type="transmembrane region" description="Helical" evidence="5">
    <location>
        <begin position="354"/>
        <end position="375"/>
    </location>
</feature>
<evidence type="ECO:0000259" key="6">
    <source>
        <dbReference type="PROSITE" id="PS50850"/>
    </source>
</evidence>